<evidence type="ECO:0000256" key="4">
    <source>
        <dbReference type="ARBA" id="ARBA00022679"/>
    </source>
</evidence>
<feature type="domain" description="GHMP kinase N-terminal" evidence="11">
    <location>
        <begin position="124"/>
        <end position="201"/>
    </location>
</feature>
<dbReference type="InterPro" id="IPR014721">
    <property type="entry name" value="Ribsml_uS5_D2-typ_fold_subgr"/>
</dbReference>
<evidence type="ECO:0000256" key="1">
    <source>
        <dbReference type="ARBA" id="ARBA00009684"/>
    </source>
</evidence>
<dbReference type="HAMAP" id="MF_00061">
    <property type="entry name" value="IspE"/>
    <property type="match status" value="1"/>
</dbReference>
<feature type="domain" description="GHMP kinase C-terminal" evidence="12">
    <location>
        <begin position="255"/>
        <end position="315"/>
    </location>
</feature>
<comment type="catalytic activity">
    <reaction evidence="10">
        <text>4-CDP-2-C-methyl-D-erythritol + ATP = 4-CDP-2-C-methyl-D-erythritol 2-phosphate + ADP + H(+)</text>
        <dbReference type="Rhea" id="RHEA:18437"/>
        <dbReference type="ChEBI" id="CHEBI:15378"/>
        <dbReference type="ChEBI" id="CHEBI:30616"/>
        <dbReference type="ChEBI" id="CHEBI:57823"/>
        <dbReference type="ChEBI" id="CHEBI:57919"/>
        <dbReference type="ChEBI" id="CHEBI:456216"/>
        <dbReference type="EC" id="2.7.1.148"/>
    </reaction>
</comment>
<evidence type="ECO:0000313" key="13">
    <source>
        <dbReference type="EMBL" id="RIA18844.1"/>
    </source>
</evidence>
<dbReference type="UniPathway" id="UPA00056">
    <property type="reaction ID" value="UER00094"/>
</dbReference>
<name>A0A397MBM5_ECTOL</name>
<accession>A0A397MBM5</accession>
<dbReference type="PANTHER" id="PTHR43527">
    <property type="entry name" value="4-DIPHOSPHOCYTIDYL-2-C-METHYL-D-ERYTHRITOL KINASE, CHLOROPLASTIC"/>
    <property type="match status" value="1"/>
</dbReference>
<keyword evidence="8 10" id="KW-0414">Isoprene biosynthesis</keyword>
<dbReference type="Gene3D" id="3.30.230.10">
    <property type="match status" value="1"/>
</dbReference>
<dbReference type="GO" id="GO:0005524">
    <property type="term" value="F:ATP binding"/>
    <property type="evidence" value="ECO:0007669"/>
    <property type="project" value="UniProtKB-UniRule"/>
</dbReference>
<evidence type="ECO:0000256" key="8">
    <source>
        <dbReference type="ARBA" id="ARBA00023229"/>
    </source>
</evidence>
<dbReference type="InterPro" id="IPR036554">
    <property type="entry name" value="GHMP_kinase_C_sf"/>
</dbReference>
<comment type="caution">
    <text evidence="13">The sequence shown here is derived from an EMBL/GenBank/DDBJ whole genome shotgun (WGS) entry which is preliminary data.</text>
</comment>
<comment type="function">
    <text evidence="10">Catalyzes the phosphorylation of the position 2 hydroxy group of 4-diphosphocytidyl-2C-methyl-D-erythritol.</text>
</comment>
<dbReference type="GO" id="GO:0050515">
    <property type="term" value="F:4-(cytidine 5'-diphospho)-2-C-methyl-D-erythritol kinase activity"/>
    <property type="evidence" value="ECO:0007669"/>
    <property type="project" value="UniProtKB-UniRule"/>
</dbReference>
<evidence type="ECO:0000256" key="2">
    <source>
        <dbReference type="ARBA" id="ARBA00012052"/>
    </source>
</evidence>
<evidence type="ECO:0000259" key="12">
    <source>
        <dbReference type="Pfam" id="PF08544"/>
    </source>
</evidence>
<dbReference type="GO" id="GO:0016114">
    <property type="term" value="P:terpenoid biosynthetic process"/>
    <property type="evidence" value="ECO:0007669"/>
    <property type="project" value="UniProtKB-UniRule"/>
</dbReference>
<feature type="binding site" evidence="10">
    <location>
        <begin position="152"/>
        <end position="162"/>
    </location>
    <ligand>
        <name>ATP</name>
        <dbReference type="ChEBI" id="CHEBI:30616"/>
    </ligand>
</feature>
<feature type="active site" evidence="10">
    <location>
        <position position="194"/>
    </location>
</feature>
<dbReference type="AlphaFoldDB" id="A0A397MBM5"/>
<gene>
    <name evidence="10" type="primary">ispE</name>
    <name evidence="13" type="ORF">DFO61_5004</name>
</gene>
<sequence length="341" mass="37242">MVQLSTSRLKPLLQGRLRFCRSGFSRDAPLTHLPTHFPNTIAPISRRHPAPTMTAIPTQAELILPAPAKLNLMLHILGRRADGYHELQTLFQFLDHGDELGFALRQDGEIRLHTPIDGVAHDSNLIVRAARRLQEASGTHLGADIWLDKRLPMGGGIGGGSSDAATTLLGLDHLWNTQLGEDRLAELGLALGADVPVFVRGRAAFAEGVGERLTAVELEEPWFLVAVPQVFVSTAEVFTDPELTRDTPPIKVRSLLAGGGRNDCQPVVERRYPEVRNALILLNKFVPTRLTGTGACVFGSFPNRDDADKVARQLPGTLPSFVAQGRNISMLHRKLQALAKK</sequence>
<reference evidence="13 14" key="1">
    <citation type="submission" date="2018-08" db="EMBL/GenBank/DDBJ databases">
        <title>Genome sequencing of rice bacterial endophytes.</title>
        <authorList>
            <person name="Venturi V."/>
        </authorList>
    </citation>
    <scope>NUCLEOTIDE SEQUENCE [LARGE SCALE GENOMIC DNA]</scope>
    <source>
        <strain evidence="13 14">E1205</strain>
    </source>
</reference>
<dbReference type="Proteomes" id="UP000265836">
    <property type="component" value="Unassembled WGS sequence"/>
</dbReference>
<dbReference type="EMBL" id="QXDA01000010">
    <property type="protein sequence ID" value="RIA18844.1"/>
    <property type="molecule type" value="Genomic_DNA"/>
</dbReference>
<dbReference type="InterPro" id="IPR004424">
    <property type="entry name" value="IspE"/>
</dbReference>
<dbReference type="Pfam" id="PF08544">
    <property type="entry name" value="GHMP_kinases_C"/>
    <property type="match status" value="1"/>
</dbReference>
<dbReference type="PANTHER" id="PTHR43527:SF2">
    <property type="entry name" value="4-DIPHOSPHOCYTIDYL-2-C-METHYL-D-ERYTHRITOL KINASE, CHLOROPLASTIC"/>
    <property type="match status" value="1"/>
</dbReference>
<evidence type="ECO:0000259" key="11">
    <source>
        <dbReference type="Pfam" id="PF00288"/>
    </source>
</evidence>
<dbReference type="NCBIfam" id="TIGR00154">
    <property type="entry name" value="ispE"/>
    <property type="match status" value="1"/>
</dbReference>
<proteinExistence type="inferred from homology"/>
<keyword evidence="4 10" id="KW-0808">Transferase</keyword>
<keyword evidence="7 10" id="KW-0067">ATP-binding</keyword>
<dbReference type="SUPFAM" id="SSF55060">
    <property type="entry name" value="GHMP Kinase, C-terminal domain"/>
    <property type="match status" value="1"/>
</dbReference>
<dbReference type="InterPro" id="IPR006204">
    <property type="entry name" value="GHMP_kinase_N_dom"/>
</dbReference>
<protein>
    <recommendedName>
        <fullName evidence="3 10">4-diphosphocytidyl-2-C-methyl-D-erythritol kinase</fullName>
        <shortName evidence="10">CMK</shortName>
        <ecNumber evidence="2 10">2.7.1.148</ecNumber>
    </recommendedName>
    <alternativeName>
        <fullName evidence="9 10">4-(cytidine-5'-diphospho)-2-C-methyl-D-erythritol kinase</fullName>
    </alternativeName>
</protein>
<dbReference type="Pfam" id="PF00288">
    <property type="entry name" value="GHMP_kinases_N"/>
    <property type="match status" value="1"/>
</dbReference>
<comment type="pathway">
    <text evidence="10">Isoprenoid biosynthesis; isopentenyl diphosphate biosynthesis via DXP pathway; isopentenyl diphosphate from 1-deoxy-D-xylulose 5-phosphate: step 3/6.</text>
</comment>
<dbReference type="InterPro" id="IPR013750">
    <property type="entry name" value="GHMP_kinase_C_dom"/>
</dbReference>
<evidence type="ECO:0000256" key="9">
    <source>
        <dbReference type="ARBA" id="ARBA00032554"/>
    </source>
</evidence>
<dbReference type="FunFam" id="3.30.230.10:FF:000022">
    <property type="entry name" value="4-diphosphocytidyl-2-C-methyl-D-erythritol kinase"/>
    <property type="match status" value="1"/>
</dbReference>
<feature type="active site" evidence="10">
    <location>
        <position position="69"/>
    </location>
</feature>
<keyword evidence="5 10" id="KW-0547">Nucleotide-binding</keyword>
<evidence type="ECO:0000313" key="14">
    <source>
        <dbReference type="Proteomes" id="UP000265836"/>
    </source>
</evidence>
<evidence type="ECO:0000256" key="10">
    <source>
        <dbReference type="HAMAP-Rule" id="MF_00061"/>
    </source>
</evidence>
<keyword evidence="6 10" id="KW-0418">Kinase</keyword>
<dbReference type="SUPFAM" id="SSF54211">
    <property type="entry name" value="Ribosomal protein S5 domain 2-like"/>
    <property type="match status" value="1"/>
</dbReference>
<dbReference type="InterPro" id="IPR020568">
    <property type="entry name" value="Ribosomal_Su5_D2-typ_SF"/>
</dbReference>
<dbReference type="Gene3D" id="3.30.70.890">
    <property type="entry name" value="GHMP kinase, C-terminal domain"/>
    <property type="match status" value="1"/>
</dbReference>
<organism evidence="13 14">
    <name type="scientific">Ectopseudomonas oleovorans</name>
    <name type="common">Pseudomonas oleovorans</name>
    <dbReference type="NCBI Taxonomy" id="301"/>
    <lineage>
        <taxon>Bacteria</taxon>
        <taxon>Pseudomonadati</taxon>
        <taxon>Pseudomonadota</taxon>
        <taxon>Gammaproteobacteria</taxon>
        <taxon>Pseudomonadales</taxon>
        <taxon>Pseudomonadaceae</taxon>
        <taxon>Ectopseudomonas</taxon>
    </lineage>
</organism>
<evidence type="ECO:0000256" key="5">
    <source>
        <dbReference type="ARBA" id="ARBA00022741"/>
    </source>
</evidence>
<dbReference type="EC" id="2.7.1.148" evidence="2 10"/>
<evidence type="ECO:0000256" key="6">
    <source>
        <dbReference type="ARBA" id="ARBA00022777"/>
    </source>
</evidence>
<evidence type="ECO:0000256" key="7">
    <source>
        <dbReference type="ARBA" id="ARBA00022840"/>
    </source>
</evidence>
<comment type="similarity">
    <text evidence="1 10">Belongs to the GHMP kinase family. IspE subfamily.</text>
</comment>
<dbReference type="GO" id="GO:0019288">
    <property type="term" value="P:isopentenyl diphosphate biosynthetic process, methylerythritol 4-phosphate pathway"/>
    <property type="evidence" value="ECO:0007669"/>
    <property type="project" value="UniProtKB-UniRule"/>
</dbReference>
<evidence type="ECO:0000256" key="3">
    <source>
        <dbReference type="ARBA" id="ARBA00017473"/>
    </source>
</evidence>